<proteinExistence type="predicted"/>
<name>A0A2N0ZIV9_9BACI</name>
<organism evidence="2 3">
    <name type="scientific">Cytobacillus horneckiae</name>
    <dbReference type="NCBI Taxonomy" id="549687"/>
    <lineage>
        <taxon>Bacteria</taxon>
        <taxon>Bacillati</taxon>
        <taxon>Bacillota</taxon>
        <taxon>Bacilli</taxon>
        <taxon>Bacillales</taxon>
        <taxon>Bacillaceae</taxon>
        <taxon>Cytobacillus</taxon>
    </lineage>
</organism>
<dbReference type="InterPro" id="IPR018710">
    <property type="entry name" value="DUF2232"/>
</dbReference>
<dbReference type="PANTHER" id="PTHR41324:SF1">
    <property type="entry name" value="DUF2232 DOMAIN-CONTAINING PROTEIN"/>
    <property type="match status" value="1"/>
</dbReference>
<feature type="transmembrane region" description="Helical" evidence="1">
    <location>
        <begin position="99"/>
        <end position="123"/>
    </location>
</feature>
<dbReference type="PANTHER" id="PTHR41324">
    <property type="entry name" value="MEMBRANE PROTEIN-RELATED"/>
    <property type="match status" value="1"/>
</dbReference>
<dbReference type="Proteomes" id="UP000233343">
    <property type="component" value="Unassembled WGS sequence"/>
</dbReference>
<gene>
    <name evidence="2" type="ORF">CWS20_07960</name>
</gene>
<keyword evidence="1" id="KW-1133">Transmembrane helix</keyword>
<sequence>MKNVHKLTEGAVLLAVFTVLLLMSLYIPVFGVLLTFVLPLPFILFAAKNKRSDSIVFFIAGLLFSLIVGTVISIPITLAFGLTGLVIGDFIREKKERSVTFIGGTLTFLVVSILIYAAMNVLFNINFVEEMTKVMDESIEMSRSVVDSIGAGAADTEELFTQLETAMKTMETLIPSILVMMSLSTAFIIQLIAFPIVKRFGVEVTKWNSFADLTFPKSILWYYLITIFATLMMNPEEGTFWYMALLNLSFILQMLMVIQGLSFVFFFSRLKGWPKAAPVIILILTVFMPIFLYIIRILGIIDIGFDLRKRLDKRDA</sequence>
<evidence type="ECO:0000313" key="3">
    <source>
        <dbReference type="Proteomes" id="UP000233343"/>
    </source>
</evidence>
<evidence type="ECO:0000313" key="2">
    <source>
        <dbReference type="EMBL" id="PKG29448.1"/>
    </source>
</evidence>
<feature type="transmembrane region" description="Helical" evidence="1">
    <location>
        <begin position="55"/>
        <end position="87"/>
    </location>
</feature>
<feature type="transmembrane region" description="Helical" evidence="1">
    <location>
        <begin position="173"/>
        <end position="197"/>
    </location>
</feature>
<dbReference type="RefSeq" id="WP_066188614.1">
    <property type="nucleotide sequence ID" value="NZ_JARMMB010000015.1"/>
</dbReference>
<reference evidence="2 3" key="1">
    <citation type="journal article" date="2010" name="Int. J. Syst. Evol. Microbiol.">
        <title>Bacillus horneckiae sp. nov., isolated from a spacecraft-assembly clean room.</title>
        <authorList>
            <person name="Vaishampayan P."/>
            <person name="Probst A."/>
            <person name="Krishnamurthi S."/>
            <person name="Ghosh S."/>
            <person name="Osman S."/>
            <person name="McDowall A."/>
            <person name="Ruckmani A."/>
            <person name="Mayilraj S."/>
            <person name="Venkateswaran K."/>
        </authorList>
    </citation>
    <scope>NUCLEOTIDE SEQUENCE [LARGE SCALE GENOMIC DNA]</scope>
    <source>
        <strain evidence="3">1PO1SC</strain>
    </source>
</reference>
<protein>
    <submittedName>
        <fullName evidence="2">DUF2232 domain-containing protein</fullName>
    </submittedName>
</protein>
<feature type="transmembrane region" description="Helical" evidence="1">
    <location>
        <begin position="240"/>
        <end position="267"/>
    </location>
</feature>
<dbReference type="Pfam" id="PF09991">
    <property type="entry name" value="DUF2232"/>
    <property type="match status" value="1"/>
</dbReference>
<dbReference type="AlphaFoldDB" id="A0A2N0ZIV9"/>
<keyword evidence="3" id="KW-1185">Reference proteome</keyword>
<dbReference type="EMBL" id="PISD01000015">
    <property type="protein sequence ID" value="PKG29448.1"/>
    <property type="molecule type" value="Genomic_DNA"/>
</dbReference>
<feature type="transmembrane region" description="Helical" evidence="1">
    <location>
        <begin position="279"/>
        <end position="301"/>
    </location>
</feature>
<keyword evidence="1" id="KW-0472">Membrane</keyword>
<evidence type="ECO:0000256" key="1">
    <source>
        <dbReference type="SAM" id="Phobius"/>
    </source>
</evidence>
<feature type="transmembrane region" description="Helical" evidence="1">
    <location>
        <begin position="218"/>
        <end position="234"/>
    </location>
</feature>
<comment type="caution">
    <text evidence="2">The sequence shown here is derived from an EMBL/GenBank/DDBJ whole genome shotgun (WGS) entry which is preliminary data.</text>
</comment>
<feature type="transmembrane region" description="Helical" evidence="1">
    <location>
        <begin position="12"/>
        <end position="43"/>
    </location>
</feature>
<keyword evidence="1" id="KW-0812">Transmembrane</keyword>
<accession>A0A2N0ZIV9</accession>